<comment type="caution">
    <text evidence="4">The sequence shown here is derived from an EMBL/GenBank/DDBJ whole genome shotgun (WGS) entry which is preliminary data.</text>
</comment>
<reference evidence="5" key="1">
    <citation type="submission" date="2019-02" db="EMBL/GenBank/DDBJ databases">
        <title>Draft genome sequence of Enterococcus sp. Gos25-1.</title>
        <authorList>
            <person name="Tanaka N."/>
            <person name="Shiwa Y."/>
            <person name="Fujita N."/>
        </authorList>
    </citation>
    <scope>NUCLEOTIDE SEQUENCE [LARGE SCALE GENOMIC DNA]</scope>
    <source>
        <strain evidence="5">Gos25-1</strain>
    </source>
</reference>
<protein>
    <recommendedName>
        <fullName evidence="2">Universal stress protein</fullName>
    </recommendedName>
</protein>
<dbReference type="PRINTS" id="PR01438">
    <property type="entry name" value="UNVRSLSTRESS"/>
</dbReference>
<keyword evidence="2" id="KW-0963">Cytoplasm</keyword>
<dbReference type="EMBL" id="BJCC01000013">
    <property type="protein sequence ID" value="GCF93764.1"/>
    <property type="molecule type" value="Genomic_DNA"/>
</dbReference>
<sequence length="154" mass="17156">MGKMITQTYQRILVGTDGSEQAMEAFKKALSVAKRNQGKIYVANVLDQQLYNVMGYSSLNENIIDHQTEEAKNLIADYRKYAKDHGFEDVEGIVAYGSAKEAMAKNLPEKYQIDLIMVGQSGLNAVERFMTGSVASYIIREAPCDVLVVHPSKE</sequence>
<evidence type="ECO:0000256" key="1">
    <source>
        <dbReference type="ARBA" id="ARBA00008791"/>
    </source>
</evidence>
<evidence type="ECO:0000313" key="5">
    <source>
        <dbReference type="Proteomes" id="UP000290567"/>
    </source>
</evidence>
<evidence type="ECO:0000256" key="2">
    <source>
        <dbReference type="PIRNR" id="PIRNR006276"/>
    </source>
</evidence>
<dbReference type="InterPro" id="IPR014729">
    <property type="entry name" value="Rossmann-like_a/b/a_fold"/>
</dbReference>
<gene>
    <name evidence="4" type="primary">uspA</name>
    <name evidence="4" type="ORF">NRIC_16550</name>
</gene>
<dbReference type="GO" id="GO:0005737">
    <property type="term" value="C:cytoplasm"/>
    <property type="evidence" value="ECO:0007669"/>
    <property type="project" value="UniProtKB-SubCell"/>
</dbReference>
<evidence type="ECO:0000259" key="3">
    <source>
        <dbReference type="Pfam" id="PF00582"/>
    </source>
</evidence>
<name>A0A4P5PBC1_9ENTE</name>
<feature type="domain" description="UspA" evidence="3">
    <location>
        <begin position="9"/>
        <end position="150"/>
    </location>
</feature>
<dbReference type="SUPFAM" id="SSF52402">
    <property type="entry name" value="Adenine nucleotide alpha hydrolases-like"/>
    <property type="match status" value="1"/>
</dbReference>
<dbReference type="Gene3D" id="3.40.50.620">
    <property type="entry name" value="HUPs"/>
    <property type="match status" value="1"/>
</dbReference>
<dbReference type="PIRSF" id="PIRSF006276">
    <property type="entry name" value="UspA"/>
    <property type="match status" value="1"/>
</dbReference>
<comment type="similarity">
    <text evidence="1 2">Belongs to the universal stress protein A family.</text>
</comment>
<keyword evidence="5" id="KW-1185">Reference proteome</keyword>
<proteinExistence type="inferred from homology"/>
<dbReference type="InterPro" id="IPR006015">
    <property type="entry name" value="Universal_stress_UspA"/>
</dbReference>
<accession>A0A4P5PBC1</accession>
<dbReference type="PANTHER" id="PTHR46268:SF6">
    <property type="entry name" value="UNIVERSAL STRESS PROTEIN UP12"/>
    <property type="match status" value="1"/>
</dbReference>
<dbReference type="AlphaFoldDB" id="A0A4P5PBC1"/>
<organism evidence="4 5">
    <name type="scientific">Enterococcus florum</name>
    <dbReference type="NCBI Taxonomy" id="2480627"/>
    <lineage>
        <taxon>Bacteria</taxon>
        <taxon>Bacillati</taxon>
        <taxon>Bacillota</taxon>
        <taxon>Bacilli</taxon>
        <taxon>Lactobacillales</taxon>
        <taxon>Enterococcaceae</taxon>
        <taxon>Enterococcus</taxon>
    </lineage>
</organism>
<evidence type="ECO:0000313" key="4">
    <source>
        <dbReference type="EMBL" id="GCF93764.1"/>
    </source>
</evidence>
<dbReference type="Pfam" id="PF00582">
    <property type="entry name" value="Usp"/>
    <property type="match status" value="1"/>
</dbReference>
<comment type="subcellular location">
    <subcellularLocation>
        <location evidence="2">Cytoplasm</location>
    </subcellularLocation>
</comment>
<dbReference type="Proteomes" id="UP000290567">
    <property type="component" value="Unassembled WGS sequence"/>
</dbReference>
<dbReference type="PANTHER" id="PTHR46268">
    <property type="entry name" value="STRESS RESPONSE PROTEIN NHAX"/>
    <property type="match status" value="1"/>
</dbReference>
<dbReference type="InterPro" id="IPR006016">
    <property type="entry name" value="UspA"/>
</dbReference>
<dbReference type="CDD" id="cd00293">
    <property type="entry name" value="USP-like"/>
    <property type="match status" value="1"/>
</dbReference>